<evidence type="ECO:0000256" key="5">
    <source>
        <dbReference type="ARBA" id="ARBA00022801"/>
    </source>
</evidence>
<dbReference type="InterPro" id="IPR011545">
    <property type="entry name" value="DEAD/DEAH_box_helicase_dom"/>
</dbReference>
<feature type="binding site" evidence="12">
    <location>
        <position position="516"/>
    </location>
    <ligand>
        <name>Zn(2+)</name>
        <dbReference type="ChEBI" id="CHEBI:29105"/>
        <label>2</label>
    </ligand>
</feature>
<evidence type="ECO:0000259" key="13">
    <source>
        <dbReference type="PROSITE" id="PS51192"/>
    </source>
</evidence>
<dbReference type="Proteomes" id="UP000199488">
    <property type="component" value="Unassembled WGS sequence"/>
</dbReference>
<dbReference type="Pfam" id="PF17764">
    <property type="entry name" value="PriA_3primeBD"/>
    <property type="match status" value="1"/>
</dbReference>
<dbReference type="AlphaFoldDB" id="A0A1H2Q8M6"/>
<feature type="domain" description="Helicase ATP-binding" evidence="13">
    <location>
        <begin position="279"/>
        <end position="445"/>
    </location>
</feature>
<dbReference type="InterPro" id="IPR041236">
    <property type="entry name" value="PriA_C"/>
</dbReference>
<dbReference type="EC" id="5.6.2.4" evidence="12"/>
<dbReference type="OrthoDB" id="9759544at2"/>
<dbReference type="RefSeq" id="WP_091610249.1">
    <property type="nucleotide sequence ID" value="NZ_FNNC01000001.1"/>
</dbReference>
<protein>
    <recommendedName>
        <fullName evidence="12">Replication restart protein PriA</fullName>
    </recommendedName>
    <alternativeName>
        <fullName evidence="12">ATP-dependent DNA helicase PriA</fullName>
        <ecNumber evidence="12">5.6.2.4</ecNumber>
    </alternativeName>
    <alternativeName>
        <fullName evidence="12">DNA 3'-5' helicase PriA</fullName>
    </alternativeName>
</protein>
<dbReference type="GO" id="GO:0008270">
    <property type="term" value="F:zinc ion binding"/>
    <property type="evidence" value="ECO:0007669"/>
    <property type="project" value="UniProtKB-UniRule"/>
</dbReference>
<dbReference type="EMBL" id="FNNC01000001">
    <property type="protein sequence ID" value="SDW03512.1"/>
    <property type="molecule type" value="Genomic_DNA"/>
</dbReference>
<dbReference type="Pfam" id="PF00270">
    <property type="entry name" value="DEAD"/>
    <property type="match status" value="1"/>
</dbReference>
<dbReference type="InterPro" id="IPR027417">
    <property type="entry name" value="P-loop_NTPase"/>
</dbReference>
<name>A0A1H2Q8M6_9BACI</name>
<dbReference type="GO" id="GO:0006302">
    <property type="term" value="P:double-strand break repair"/>
    <property type="evidence" value="ECO:0007669"/>
    <property type="project" value="InterPro"/>
</dbReference>
<evidence type="ECO:0000256" key="9">
    <source>
        <dbReference type="ARBA" id="ARBA00023125"/>
    </source>
</evidence>
<dbReference type="HAMAP" id="MF_00983">
    <property type="entry name" value="PriA"/>
    <property type="match status" value="1"/>
</dbReference>
<feature type="binding site" evidence="12">
    <location>
        <position position="550"/>
    </location>
    <ligand>
        <name>Zn(2+)</name>
        <dbReference type="ChEBI" id="CHEBI:29105"/>
        <label>1</label>
    </ligand>
</feature>
<dbReference type="InterPro" id="IPR042115">
    <property type="entry name" value="PriA_3primeBD_sf"/>
</dbReference>
<dbReference type="Pfam" id="PF00271">
    <property type="entry name" value="Helicase_C"/>
    <property type="match status" value="1"/>
</dbReference>
<dbReference type="GO" id="GO:0043138">
    <property type="term" value="F:3'-5' DNA helicase activity"/>
    <property type="evidence" value="ECO:0007669"/>
    <property type="project" value="UniProtKB-EC"/>
</dbReference>
<keyword evidence="3 12" id="KW-0479">Metal-binding</keyword>
<evidence type="ECO:0000256" key="3">
    <source>
        <dbReference type="ARBA" id="ARBA00022723"/>
    </source>
</evidence>
<comment type="function">
    <text evidence="12">Initiates the restart of stalled replication forks, which reloads the replicative helicase on sites other than the origin of replication. Recognizes and binds to abandoned replication forks and remodels them to uncover a helicase loading site. Promotes assembly of the primosome at these replication forks.</text>
</comment>
<dbReference type="GO" id="GO:0003677">
    <property type="term" value="F:DNA binding"/>
    <property type="evidence" value="ECO:0007669"/>
    <property type="project" value="UniProtKB-UniRule"/>
</dbReference>
<keyword evidence="6 12" id="KW-0347">Helicase</keyword>
<feature type="binding site" evidence="12">
    <location>
        <position position="547"/>
    </location>
    <ligand>
        <name>Zn(2+)</name>
        <dbReference type="ChEBI" id="CHEBI:29105"/>
        <label>1</label>
    </ligand>
</feature>
<dbReference type="GO" id="GO:0006270">
    <property type="term" value="P:DNA replication initiation"/>
    <property type="evidence" value="ECO:0007669"/>
    <property type="project" value="TreeGrafter"/>
</dbReference>
<keyword evidence="2 12" id="KW-0235">DNA replication</keyword>
<comment type="catalytic activity">
    <reaction evidence="11 12">
        <text>ATP + H2O = ADP + phosphate + H(+)</text>
        <dbReference type="Rhea" id="RHEA:13065"/>
        <dbReference type="ChEBI" id="CHEBI:15377"/>
        <dbReference type="ChEBI" id="CHEBI:15378"/>
        <dbReference type="ChEBI" id="CHEBI:30616"/>
        <dbReference type="ChEBI" id="CHEBI:43474"/>
        <dbReference type="ChEBI" id="CHEBI:456216"/>
        <dbReference type="EC" id="5.6.2.4"/>
    </reaction>
</comment>
<evidence type="ECO:0000313" key="16">
    <source>
        <dbReference type="Proteomes" id="UP000199488"/>
    </source>
</evidence>
<keyword evidence="9 12" id="KW-0238">DNA-binding</keyword>
<dbReference type="InterPro" id="IPR040498">
    <property type="entry name" value="PriA_CRR"/>
</dbReference>
<dbReference type="FunFam" id="3.40.1440.60:FF:000001">
    <property type="entry name" value="Primosomal protein N"/>
    <property type="match status" value="1"/>
</dbReference>
<dbReference type="InterPro" id="IPR041222">
    <property type="entry name" value="PriA_3primeBD"/>
</dbReference>
<dbReference type="NCBIfam" id="TIGR00595">
    <property type="entry name" value="priA"/>
    <property type="match status" value="1"/>
</dbReference>
<keyword evidence="16" id="KW-1185">Reference proteome</keyword>
<dbReference type="InterPro" id="IPR001650">
    <property type="entry name" value="Helicase_C-like"/>
</dbReference>
<dbReference type="PROSITE" id="PS51194">
    <property type="entry name" value="HELICASE_CTER"/>
    <property type="match status" value="1"/>
</dbReference>
<dbReference type="GO" id="GO:0006269">
    <property type="term" value="P:DNA replication, synthesis of primer"/>
    <property type="evidence" value="ECO:0007669"/>
    <property type="project" value="UniProtKB-KW"/>
</dbReference>
<feature type="binding site" evidence="12">
    <location>
        <position position="537"/>
    </location>
    <ligand>
        <name>Zn(2+)</name>
        <dbReference type="ChEBI" id="CHEBI:29105"/>
        <label>2</label>
    </ligand>
</feature>
<comment type="similarity">
    <text evidence="12">Belongs to the helicase family. PriA subfamily.</text>
</comment>
<dbReference type="SMART" id="SM00487">
    <property type="entry name" value="DEXDc"/>
    <property type="match status" value="1"/>
</dbReference>
<evidence type="ECO:0000256" key="11">
    <source>
        <dbReference type="ARBA" id="ARBA00048988"/>
    </source>
</evidence>
<dbReference type="Gene3D" id="3.40.1440.60">
    <property type="entry name" value="PriA, 3(prime) DNA-binding domain"/>
    <property type="match status" value="1"/>
</dbReference>
<accession>A0A1H2Q8M6</accession>
<keyword evidence="5 12" id="KW-0378">Hydrolase</keyword>
<feature type="binding site" evidence="12">
    <location>
        <position position="510"/>
    </location>
    <ligand>
        <name>Zn(2+)</name>
        <dbReference type="ChEBI" id="CHEBI:29105"/>
        <label>1</label>
    </ligand>
</feature>
<evidence type="ECO:0000256" key="6">
    <source>
        <dbReference type="ARBA" id="ARBA00022806"/>
    </source>
</evidence>
<dbReference type="GO" id="GO:0006310">
    <property type="term" value="P:DNA recombination"/>
    <property type="evidence" value="ECO:0007669"/>
    <property type="project" value="InterPro"/>
</dbReference>
<evidence type="ECO:0000256" key="4">
    <source>
        <dbReference type="ARBA" id="ARBA00022741"/>
    </source>
</evidence>
<dbReference type="PANTHER" id="PTHR30580">
    <property type="entry name" value="PRIMOSOMAL PROTEIN N"/>
    <property type="match status" value="1"/>
</dbReference>
<feature type="binding site" evidence="12">
    <location>
        <position position="507"/>
    </location>
    <ligand>
        <name>Zn(2+)</name>
        <dbReference type="ChEBI" id="CHEBI:29105"/>
        <label>1</label>
    </ligand>
</feature>
<dbReference type="SUPFAM" id="SSF52540">
    <property type="entry name" value="P-loop containing nucleoside triphosphate hydrolases"/>
    <property type="match status" value="2"/>
</dbReference>
<evidence type="ECO:0000256" key="7">
    <source>
        <dbReference type="ARBA" id="ARBA00022833"/>
    </source>
</evidence>
<dbReference type="InterPro" id="IPR005259">
    <property type="entry name" value="PriA"/>
</dbReference>
<dbReference type="CDD" id="cd18804">
    <property type="entry name" value="SF2_C_priA"/>
    <property type="match status" value="1"/>
</dbReference>
<evidence type="ECO:0000256" key="2">
    <source>
        <dbReference type="ARBA" id="ARBA00022705"/>
    </source>
</evidence>
<gene>
    <name evidence="12" type="primary">priA</name>
    <name evidence="15" type="ORF">SAMN05421781_0207</name>
</gene>
<evidence type="ECO:0000256" key="8">
    <source>
        <dbReference type="ARBA" id="ARBA00022840"/>
    </source>
</evidence>
<keyword evidence="1 12" id="KW-0639">Primosome</keyword>
<reference evidence="15 16" key="1">
    <citation type="submission" date="2016-10" db="EMBL/GenBank/DDBJ databases">
        <authorList>
            <person name="de Groot N.N."/>
        </authorList>
    </citation>
    <scope>NUCLEOTIDE SEQUENCE [LARGE SCALE GENOMIC DNA]</scope>
    <source>
        <strain evidence="15 16">DSM 23126</strain>
    </source>
</reference>
<dbReference type="GO" id="GO:1990077">
    <property type="term" value="C:primosome complex"/>
    <property type="evidence" value="ECO:0007669"/>
    <property type="project" value="UniProtKB-UniRule"/>
</dbReference>
<dbReference type="FunFam" id="3.40.50.300:FF:000489">
    <property type="entry name" value="Primosome assembly protein PriA"/>
    <property type="match status" value="1"/>
</dbReference>
<dbReference type="Pfam" id="PF18074">
    <property type="entry name" value="PriA_C"/>
    <property type="match status" value="1"/>
</dbReference>
<dbReference type="GO" id="GO:0005524">
    <property type="term" value="F:ATP binding"/>
    <property type="evidence" value="ECO:0007669"/>
    <property type="project" value="UniProtKB-UniRule"/>
</dbReference>
<dbReference type="Pfam" id="PF18319">
    <property type="entry name" value="Zn_ribbon_PriA"/>
    <property type="match status" value="1"/>
</dbReference>
<dbReference type="Gene3D" id="3.40.50.300">
    <property type="entry name" value="P-loop containing nucleotide triphosphate hydrolases"/>
    <property type="match status" value="2"/>
</dbReference>
<dbReference type="CDD" id="cd17929">
    <property type="entry name" value="DEXHc_priA"/>
    <property type="match status" value="1"/>
</dbReference>
<dbReference type="SMART" id="SM00490">
    <property type="entry name" value="HELICc"/>
    <property type="match status" value="1"/>
</dbReference>
<sequence length="802" mass="91691">MYAKVIVDIATGQTNRAFDYQIPASLEMLARPGSRVTVPFGARKIQGFIWRIEDKTELARVKPITDVLDPHPVLTQELLELGEYLAVETVCFLITAYQSMIPAAIRAKPKKKIELLVSTETLPPVLQAVFQKQTTIDWKDLPDDKAVMQHVQEAVRHEQIRIDYQVKDQTKKQTKRMLKLHPEHRTHAASLTAKAKKQLELYDWFLSIGDEEAAVPAAQLLHEQTASRAVIQGLVEKNILMERNQESYRDPFEDRSFEATPPQELTRDQQRALDPITEKTSREKHHTFLLHGVTGSGKTEVYLQAIDRVLQQGREAIVLVPEISLTPQMVERFKGRFGDQVAVMHSALSRGERYDEWRRVHAGDAKVAVGARSAIFAPFKNVGLIIIDEEHEGSYKQEDHPRYHAREVAIWRGIYHGAPVVLGSATPSLESYARAGREVYQLLEMPERINQKQLPAIDVVDMRDELHKGNRSVFSETLLEKLKDRLEKGEQSILFLNRRGYSSFVMCRSCGYTAECPHCEITLTYHQTKHQLKCHYCGYEEAMPATCPSCESEQIRYFGTGTQKVEEELTKVLPEARIIRMDMDTTTKKGSHEQMLRRFGNGEADILLGTQMIAKGLDFPMITLVGVLAADTMLHLPDFRAPERTFQLLTQVSGRAGRDKLQGEVVIQSYSPDHYSIQFAKNHDYPSFSRHEMGQRKRGGYPPYYYLTMVNVSHEEIGVALKTAEKVTSRLREELSPQAKILGPTVSPIARIKDRYRYQCMIKYRDEPELTKILNDIAVHYQKETAQDKLFITIDMYPQLFL</sequence>
<keyword evidence="10 12" id="KW-0413">Isomerase</keyword>
<evidence type="ECO:0000313" key="15">
    <source>
        <dbReference type="EMBL" id="SDW03512.1"/>
    </source>
</evidence>
<comment type="catalytic activity">
    <reaction evidence="12">
        <text>Couples ATP hydrolysis with the unwinding of duplex DNA by translocating in the 3'-5' direction.</text>
        <dbReference type="EC" id="5.6.2.4"/>
    </reaction>
</comment>
<evidence type="ECO:0000256" key="10">
    <source>
        <dbReference type="ARBA" id="ARBA00023235"/>
    </source>
</evidence>
<feature type="binding site" evidence="12">
    <location>
        <position position="519"/>
    </location>
    <ligand>
        <name>Zn(2+)</name>
        <dbReference type="ChEBI" id="CHEBI:29105"/>
        <label>2</label>
    </ligand>
</feature>
<evidence type="ECO:0000256" key="12">
    <source>
        <dbReference type="HAMAP-Rule" id="MF_00983"/>
    </source>
</evidence>
<feature type="domain" description="Helicase C-terminal" evidence="14">
    <location>
        <begin position="542"/>
        <end position="713"/>
    </location>
</feature>
<comment type="subunit">
    <text evidence="12">Component of the replication restart primosome.</text>
</comment>
<feature type="binding site" evidence="12">
    <location>
        <position position="534"/>
    </location>
    <ligand>
        <name>Zn(2+)</name>
        <dbReference type="ChEBI" id="CHEBI:29105"/>
        <label>2</label>
    </ligand>
</feature>
<dbReference type="PANTHER" id="PTHR30580:SF0">
    <property type="entry name" value="PRIMOSOMAL PROTEIN N"/>
    <property type="match status" value="1"/>
</dbReference>
<comment type="cofactor">
    <cofactor evidence="12">
        <name>Zn(2+)</name>
        <dbReference type="ChEBI" id="CHEBI:29105"/>
    </cofactor>
    <text evidence="12">Binds 2 zinc ions per subunit.</text>
</comment>
<keyword evidence="8 12" id="KW-0067">ATP-binding</keyword>
<evidence type="ECO:0000256" key="1">
    <source>
        <dbReference type="ARBA" id="ARBA00022515"/>
    </source>
</evidence>
<dbReference type="InterPro" id="IPR014001">
    <property type="entry name" value="Helicase_ATP-bd"/>
</dbReference>
<dbReference type="STRING" id="1122204.SAMN05421781_0207"/>
<evidence type="ECO:0000259" key="14">
    <source>
        <dbReference type="PROSITE" id="PS51194"/>
    </source>
</evidence>
<proteinExistence type="inferred from homology"/>
<keyword evidence="4 12" id="KW-0547">Nucleotide-binding</keyword>
<organism evidence="15 16">
    <name type="scientific">Marinococcus luteus</name>
    <dbReference type="NCBI Taxonomy" id="1122204"/>
    <lineage>
        <taxon>Bacteria</taxon>
        <taxon>Bacillati</taxon>
        <taxon>Bacillota</taxon>
        <taxon>Bacilli</taxon>
        <taxon>Bacillales</taxon>
        <taxon>Bacillaceae</taxon>
        <taxon>Marinococcus</taxon>
    </lineage>
</organism>
<dbReference type="NCBIfam" id="NF004066">
    <property type="entry name" value="PRK05580.1-3"/>
    <property type="match status" value="1"/>
</dbReference>
<dbReference type="PROSITE" id="PS51192">
    <property type="entry name" value="HELICASE_ATP_BIND_1"/>
    <property type="match status" value="1"/>
</dbReference>
<keyword evidence="7 12" id="KW-0862">Zinc</keyword>
<dbReference type="GO" id="GO:0016887">
    <property type="term" value="F:ATP hydrolysis activity"/>
    <property type="evidence" value="ECO:0007669"/>
    <property type="project" value="RHEA"/>
</dbReference>